<dbReference type="SUPFAM" id="SSF52540">
    <property type="entry name" value="P-loop containing nucleoside triphosphate hydrolases"/>
    <property type="match status" value="1"/>
</dbReference>
<protein>
    <recommendedName>
        <fullName evidence="3">Archaeal ATPase family protein</fullName>
    </recommendedName>
</protein>
<dbReference type="AlphaFoldDB" id="A0A1I5XZY4"/>
<keyword evidence="2" id="KW-1185">Reference proteome</keyword>
<reference evidence="2" key="1">
    <citation type="submission" date="2016-10" db="EMBL/GenBank/DDBJ databases">
        <authorList>
            <person name="Varghese N."/>
            <person name="Submissions S."/>
        </authorList>
    </citation>
    <scope>NUCLEOTIDE SEQUENCE [LARGE SCALE GENOMIC DNA]</scope>
    <source>
        <strain evidence="2">P18</strain>
    </source>
</reference>
<dbReference type="InterPro" id="IPR027417">
    <property type="entry name" value="P-loop_NTPase"/>
</dbReference>
<evidence type="ECO:0000313" key="2">
    <source>
        <dbReference type="Proteomes" id="UP000182624"/>
    </source>
</evidence>
<gene>
    <name evidence="1" type="ORF">SAMN04487928_13918</name>
</gene>
<name>A0A1I5XZY4_9FIRM</name>
<proteinExistence type="predicted"/>
<organism evidence="1 2">
    <name type="scientific">Butyrivibrio proteoclasticus</name>
    <dbReference type="NCBI Taxonomy" id="43305"/>
    <lineage>
        <taxon>Bacteria</taxon>
        <taxon>Bacillati</taxon>
        <taxon>Bacillota</taxon>
        <taxon>Clostridia</taxon>
        <taxon>Lachnospirales</taxon>
        <taxon>Lachnospiraceae</taxon>
        <taxon>Butyrivibrio</taxon>
    </lineage>
</organism>
<dbReference type="Gene3D" id="3.40.50.300">
    <property type="entry name" value="P-loop containing nucleotide triphosphate hydrolases"/>
    <property type="match status" value="1"/>
</dbReference>
<dbReference type="OrthoDB" id="1550566at2"/>
<sequence length="365" mass="41794">MTVRIDPFTLTPGVAGKPYIDMGIAEEIIANFKSDESFKYVYKITGLRGSGKSVEYSKILQTFEKEKHWLVYPLSAEGSGVATLISYLSRENFIESKKVKTSIGANASAEGKIPVISGKGSVDVTKNYEDNDNYYDAEVMLASMIEAANKKKYKILIMIDDISKTRSMVELLSIIGTMFNRGRQVYLVVSGLSKNIEDFTADQKLSKSLSFFRRGDTREIGALDKFDIVNKYETFLDIDAPEAKKLYDLTLGYAYAYQILGSLYFNKKKSETIEDLIPDYERLLFKTYDLDWPKLSDGEQDFIRSYYKGKTGQAKDTKANMKNSASYNVYRDRLIDKHFFTANKRGYLEPRLPRFNRYIEIWCDN</sequence>
<dbReference type="EMBL" id="FOXO01000039">
    <property type="protein sequence ID" value="SFQ37503.1"/>
    <property type="molecule type" value="Genomic_DNA"/>
</dbReference>
<dbReference type="Proteomes" id="UP000182624">
    <property type="component" value="Unassembled WGS sequence"/>
</dbReference>
<evidence type="ECO:0008006" key="3">
    <source>
        <dbReference type="Google" id="ProtNLM"/>
    </source>
</evidence>
<accession>A0A1I5XZY4</accession>
<evidence type="ECO:0000313" key="1">
    <source>
        <dbReference type="EMBL" id="SFQ37503.1"/>
    </source>
</evidence>
<dbReference type="RefSeq" id="WP_074891603.1">
    <property type="nucleotide sequence ID" value="NZ_FOXO01000039.1"/>
</dbReference>